<dbReference type="Proteomes" id="UP000623067">
    <property type="component" value="Unassembled WGS sequence"/>
</dbReference>
<evidence type="ECO:0000313" key="1">
    <source>
        <dbReference type="EMBL" id="GGB37858.1"/>
    </source>
</evidence>
<dbReference type="AlphaFoldDB" id="A0A916TAF7"/>
<organism evidence="1 2">
    <name type="scientific">Sphingomonas metalli</name>
    <dbReference type="NCBI Taxonomy" id="1779358"/>
    <lineage>
        <taxon>Bacteria</taxon>
        <taxon>Pseudomonadati</taxon>
        <taxon>Pseudomonadota</taxon>
        <taxon>Alphaproteobacteria</taxon>
        <taxon>Sphingomonadales</taxon>
        <taxon>Sphingomonadaceae</taxon>
        <taxon>Sphingomonas</taxon>
    </lineage>
</organism>
<gene>
    <name evidence="1" type="ORF">GCM10011380_29070</name>
</gene>
<dbReference type="InterPro" id="IPR023393">
    <property type="entry name" value="START-like_dom_sf"/>
</dbReference>
<dbReference type="Gene3D" id="3.30.530.20">
    <property type="match status" value="1"/>
</dbReference>
<protein>
    <recommendedName>
        <fullName evidence="3">SRPBCC domain-containing protein</fullName>
    </recommendedName>
</protein>
<reference evidence="1" key="1">
    <citation type="journal article" date="2014" name="Int. J. Syst. Evol. Microbiol.">
        <title>Complete genome sequence of Corynebacterium casei LMG S-19264T (=DSM 44701T), isolated from a smear-ripened cheese.</title>
        <authorList>
            <consortium name="US DOE Joint Genome Institute (JGI-PGF)"/>
            <person name="Walter F."/>
            <person name="Albersmeier A."/>
            <person name="Kalinowski J."/>
            <person name="Ruckert C."/>
        </authorList>
    </citation>
    <scope>NUCLEOTIDE SEQUENCE</scope>
    <source>
        <strain evidence="1">CGMCC 1.15330</strain>
    </source>
</reference>
<keyword evidence="2" id="KW-1185">Reference proteome</keyword>
<dbReference type="SUPFAM" id="SSF55961">
    <property type="entry name" value="Bet v1-like"/>
    <property type="match status" value="1"/>
</dbReference>
<reference evidence="1" key="2">
    <citation type="submission" date="2020-09" db="EMBL/GenBank/DDBJ databases">
        <authorList>
            <person name="Sun Q."/>
            <person name="Zhou Y."/>
        </authorList>
    </citation>
    <scope>NUCLEOTIDE SEQUENCE</scope>
    <source>
        <strain evidence="1">CGMCC 1.15330</strain>
    </source>
</reference>
<dbReference type="EMBL" id="BMIH01000004">
    <property type="protein sequence ID" value="GGB37858.1"/>
    <property type="molecule type" value="Genomic_DNA"/>
</dbReference>
<evidence type="ECO:0008006" key="3">
    <source>
        <dbReference type="Google" id="ProtNLM"/>
    </source>
</evidence>
<accession>A0A916TAF7</accession>
<sequence length="157" mass="17893">MRQMITTIDTKASVGDVWMLLSNFAVYREWHPLVAMHGDAEFNATLAIEPTALRPGPDQPMLPARVIWYLPAQLIGWRLGIRRFLWIDETYQIIALVDGAQVLHEVRLSGWLAHSAQLMIRRRVMRYLERTDRALQDRLQKGKALARPALPSHGGSG</sequence>
<evidence type="ECO:0000313" key="2">
    <source>
        <dbReference type="Proteomes" id="UP000623067"/>
    </source>
</evidence>
<proteinExistence type="predicted"/>
<comment type="caution">
    <text evidence="1">The sequence shown here is derived from an EMBL/GenBank/DDBJ whole genome shotgun (WGS) entry which is preliminary data.</text>
</comment>
<dbReference type="RefSeq" id="WP_188659514.1">
    <property type="nucleotide sequence ID" value="NZ_BMIH01000004.1"/>
</dbReference>
<name>A0A916TAF7_9SPHN</name>